<reference evidence="3 4" key="1">
    <citation type="submission" date="2019-07" db="EMBL/GenBank/DDBJ databases">
        <title>The draft genome sequence of Aquimarina algiphila M91.</title>
        <authorList>
            <person name="Meng X."/>
        </authorList>
    </citation>
    <scope>NUCLEOTIDE SEQUENCE [LARGE SCALE GENOMIC DNA]</scope>
    <source>
        <strain evidence="3 4">M91</strain>
    </source>
</reference>
<feature type="signal peptide" evidence="2">
    <location>
        <begin position="1"/>
        <end position="19"/>
    </location>
</feature>
<accession>A0A554VJN1</accession>
<protein>
    <recommendedName>
        <fullName evidence="5">RHS repeat-associated core domain-containing protein</fullName>
    </recommendedName>
</protein>
<gene>
    <name evidence="3" type="ORF">FOF46_13780</name>
</gene>
<dbReference type="Gene3D" id="2.180.10.10">
    <property type="entry name" value="RHS repeat-associated core"/>
    <property type="match status" value="1"/>
</dbReference>
<dbReference type="Proteomes" id="UP000318833">
    <property type="component" value="Unassembled WGS sequence"/>
</dbReference>
<keyword evidence="4" id="KW-1185">Reference proteome</keyword>
<sequence length="353" mass="38929">MKKLFLLCAMFFVVLIVSAQNPFEEFGYKPKISSLSKGKYVEYFDNDSIVQIGSILFNTYTNRIDGFVKTDTLYSEANLDPTIMSRWMNPDPLADEFSDKSPYNFSNNNPIRFVDPTGLAPEDWVKGENGDIYWDASANSQATTKEGETYLGKSLTFTFNSYIDSSLWDGPGGDTFAGDKLTSTIQITGNENSDGELTGITATKEVEIGTTPVGKARDHFPDLGEDQNSFTYSQSKNSNGTLSSYTLNFEQHSSVSKIEEIGLNIMGFDIVNVAQQTTFNVKNNKLSVSAATDVFPSATLSVNGSQLFKYNQPSFPATHGRSVKTTTGDNGRGGSTTREIAKNRPAPKFYKRH</sequence>
<dbReference type="RefSeq" id="WP_143916824.1">
    <property type="nucleotide sequence ID" value="NZ_CANMIK010000015.1"/>
</dbReference>
<proteinExistence type="predicted"/>
<organism evidence="3 4">
    <name type="scientific">Aquimarina algiphila</name>
    <dbReference type="NCBI Taxonomy" id="2047982"/>
    <lineage>
        <taxon>Bacteria</taxon>
        <taxon>Pseudomonadati</taxon>
        <taxon>Bacteroidota</taxon>
        <taxon>Flavobacteriia</taxon>
        <taxon>Flavobacteriales</taxon>
        <taxon>Flavobacteriaceae</taxon>
        <taxon>Aquimarina</taxon>
    </lineage>
</organism>
<evidence type="ECO:0008006" key="5">
    <source>
        <dbReference type="Google" id="ProtNLM"/>
    </source>
</evidence>
<name>A0A554VJN1_9FLAO</name>
<dbReference type="OrthoDB" id="964483at2"/>
<keyword evidence="2" id="KW-0732">Signal</keyword>
<evidence type="ECO:0000313" key="4">
    <source>
        <dbReference type="Proteomes" id="UP000318833"/>
    </source>
</evidence>
<evidence type="ECO:0000313" key="3">
    <source>
        <dbReference type="EMBL" id="TSE08122.1"/>
    </source>
</evidence>
<feature type="region of interest" description="Disordered" evidence="1">
    <location>
        <begin position="313"/>
        <end position="353"/>
    </location>
</feature>
<comment type="caution">
    <text evidence="3">The sequence shown here is derived from an EMBL/GenBank/DDBJ whole genome shotgun (WGS) entry which is preliminary data.</text>
</comment>
<dbReference type="EMBL" id="VLNR01000026">
    <property type="protein sequence ID" value="TSE08122.1"/>
    <property type="molecule type" value="Genomic_DNA"/>
</dbReference>
<evidence type="ECO:0000256" key="1">
    <source>
        <dbReference type="SAM" id="MobiDB-lite"/>
    </source>
</evidence>
<dbReference type="AlphaFoldDB" id="A0A554VJN1"/>
<feature type="chain" id="PRO_5021703929" description="RHS repeat-associated core domain-containing protein" evidence="2">
    <location>
        <begin position="20"/>
        <end position="353"/>
    </location>
</feature>
<evidence type="ECO:0000256" key="2">
    <source>
        <dbReference type="SAM" id="SignalP"/>
    </source>
</evidence>